<dbReference type="Proteomes" id="UP000186277">
    <property type="component" value="Unassembled WGS sequence"/>
</dbReference>
<sequence>MEQIKNFIGGQLVDSQSDRISLIFNPATGQEIRKVALSTVHETEHAIESAHLAFQEWSKIPPLKPDCRICLYHCISVRETLSGIRWCKEP</sequence>
<dbReference type="Gene3D" id="3.40.605.10">
    <property type="entry name" value="Aldehyde Dehydrogenase, Chain A, domain 1"/>
    <property type="match status" value="1"/>
</dbReference>
<dbReference type="InterPro" id="IPR015590">
    <property type="entry name" value="Aldehyde_DH_dom"/>
</dbReference>
<dbReference type="GO" id="GO:0006210">
    <property type="term" value="P:thymine catabolic process"/>
    <property type="evidence" value="ECO:0007669"/>
    <property type="project" value="TreeGrafter"/>
</dbReference>
<dbReference type="EMBL" id="MKGR01000006">
    <property type="protein sequence ID" value="OKP07845.1"/>
    <property type="molecule type" value="Genomic_DNA"/>
</dbReference>
<dbReference type="AlphaFoldDB" id="A0A1Q5U5T9"/>
<comment type="caution">
    <text evidence="3">The sequence shown here is derived from an EMBL/GenBank/DDBJ whole genome shotgun (WGS) entry which is preliminary data.</text>
</comment>
<protein>
    <submittedName>
        <fullName evidence="3">Methylmalonate-semialdehyde dehydrogenase</fullName>
    </submittedName>
</protein>
<keyword evidence="1" id="KW-0560">Oxidoreductase</keyword>
<dbReference type="GO" id="GO:0006574">
    <property type="term" value="P:L-valine catabolic process"/>
    <property type="evidence" value="ECO:0007669"/>
    <property type="project" value="TreeGrafter"/>
</dbReference>
<dbReference type="GO" id="GO:0004491">
    <property type="term" value="F:methylmalonate-semialdehyde dehydrogenase (acylating, NAD) activity"/>
    <property type="evidence" value="ECO:0007669"/>
    <property type="project" value="InterPro"/>
</dbReference>
<dbReference type="SUPFAM" id="SSF53720">
    <property type="entry name" value="ALDH-like"/>
    <property type="match status" value="1"/>
</dbReference>
<keyword evidence="4" id="KW-1185">Reference proteome</keyword>
<dbReference type="InterPro" id="IPR010061">
    <property type="entry name" value="MeMal-semiAld_DH"/>
</dbReference>
<name>A0A1Q5U5T9_9GAMM</name>
<proteinExistence type="predicted"/>
<accession>A0A1Q5U5T9</accession>
<dbReference type="Pfam" id="PF00171">
    <property type="entry name" value="Aldedh"/>
    <property type="match status" value="1"/>
</dbReference>
<reference evidence="3 4" key="1">
    <citation type="submission" date="2016-09" db="EMBL/GenBank/DDBJ databases">
        <title>Xenorhabdus thuongxuanensis sp. nov. and Xenorhabdus eapokensis sp. nov., isolated from Steinernema species.</title>
        <authorList>
            <person name="Kaempfer P."/>
            <person name="Tobias N.J."/>
            <person name="Phan Ke L."/>
            <person name="Bode H.B."/>
            <person name="Glaeser S.P."/>
        </authorList>
    </citation>
    <scope>NUCLEOTIDE SEQUENCE [LARGE SCALE GENOMIC DNA]</scope>
    <source>
        <strain evidence="3 4">30TX1</strain>
    </source>
</reference>
<evidence type="ECO:0000256" key="1">
    <source>
        <dbReference type="ARBA" id="ARBA00023002"/>
    </source>
</evidence>
<feature type="domain" description="Aldehyde dehydrogenase" evidence="2">
    <location>
        <begin position="13"/>
        <end position="62"/>
    </location>
</feature>
<dbReference type="InterPro" id="IPR016161">
    <property type="entry name" value="Ald_DH/histidinol_DH"/>
</dbReference>
<dbReference type="RefSeq" id="WP_415843295.1">
    <property type="nucleotide sequence ID" value="NZ_CAWMWP010000087.1"/>
</dbReference>
<evidence type="ECO:0000313" key="3">
    <source>
        <dbReference type="EMBL" id="OKP07845.1"/>
    </source>
</evidence>
<dbReference type="InterPro" id="IPR016162">
    <property type="entry name" value="Ald_DH_N"/>
</dbReference>
<evidence type="ECO:0000259" key="2">
    <source>
        <dbReference type="Pfam" id="PF00171"/>
    </source>
</evidence>
<dbReference type="PANTHER" id="PTHR43866">
    <property type="entry name" value="MALONATE-SEMIALDEHYDE DEHYDROGENASE"/>
    <property type="match status" value="1"/>
</dbReference>
<organism evidence="3 4">
    <name type="scientific">Xenorhabdus thuongxuanensis</name>
    <dbReference type="NCBI Taxonomy" id="1873484"/>
    <lineage>
        <taxon>Bacteria</taxon>
        <taxon>Pseudomonadati</taxon>
        <taxon>Pseudomonadota</taxon>
        <taxon>Gammaproteobacteria</taxon>
        <taxon>Enterobacterales</taxon>
        <taxon>Morganellaceae</taxon>
        <taxon>Xenorhabdus</taxon>
    </lineage>
</organism>
<evidence type="ECO:0000313" key="4">
    <source>
        <dbReference type="Proteomes" id="UP000186277"/>
    </source>
</evidence>
<gene>
    <name evidence="3" type="ORF">Xentx_01241</name>
</gene>
<dbReference type="PANTHER" id="PTHR43866:SF4">
    <property type="entry name" value="MALONATE-SEMIALDEHYDE DEHYDROGENASE"/>
    <property type="match status" value="1"/>
</dbReference>